<evidence type="ECO:0000256" key="1">
    <source>
        <dbReference type="ARBA" id="ARBA00001957"/>
    </source>
</evidence>
<dbReference type="Gene3D" id="3.30.300.30">
    <property type="match status" value="2"/>
</dbReference>
<comment type="cofactor">
    <cofactor evidence="1">
        <name>pantetheine 4'-phosphate</name>
        <dbReference type="ChEBI" id="CHEBI:47942"/>
    </cofactor>
</comment>
<dbReference type="NCBIfam" id="TIGR01733">
    <property type="entry name" value="AA-adenyl-dom"/>
    <property type="match status" value="1"/>
</dbReference>
<dbReference type="Pfam" id="PF13193">
    <property type="entry name" value="AMP-binding_C"/>
    <property type="match status" value="2"/>
</dbReference>
<dbReference type="InterPro" id="IPR006162">
    <property type="entry name" value="Ppantetheine_attach_site"/>
</dbReference>
<dbReference type="RefSeq" id="WP_167929205.1">
    <property type="nucleotide sequence ID" value="NZ_JAATVY010000058.1"/>
</dbReference>
<dbReference type="InterPro" id="IPR045851">
    <property type="entry name" value="AMP-bd_C_sf"/>
</dbReference>
<evidence type="ECO:0000256" key="4">
    <source>
        <dbReference type="ARBA" id="ARBA00022737"/>
    </source>
</evidence>
<evidence type="ECO:0000259" key="6">
    <source>
        <dbReference type="PROSITE" id="PS50075"/>
    </source>
</evidence>
<evidence type="ECO:0000256" key="2">
    <source>
        <dbReference type="ARBA" id="ARBA00022450"/>
    </source>
</evidence>
<sequence>GEIEAVLLGHPAIAEAAVVARDDDGHQRLVAYLVPSAVDAPAAGELRSYLGQSLPDYMVPTAFVTLVALPLTTSGKLDRRALPAPEQDGAARAEHVPPRTEAERAVAQIWGEVLGVDRVGATDNFFALGGDSILSIRVTSRLRSAFGVEVSPRAVFTHPTVAALAASVDGKPASGPAGPDIVAVPRDGDLPLSFAQQRLWFLNEFEPDSGEYITYTGLRLRGALDVAALRAALTALVARHETLRTTFDSVDGRAVQRVHPAADVPLPVLDLSELPEVVCEAELRRILADESTRPFDLRHGPLLRPCLVRVAVDEHVLSLALHHIVTDGWSMGVLLDELAELYRATRYSEPPDLPAPAFQYADYAAWQRRALDGPVLDEQLAYWRRQLDGVAPLELPTDRPRPAVQTRNGALLEFGVPADVARRLRELGHGHDATLFMTLVAACQVLLHRWSGQRDIAVGTVLSGRERPEWERLVGLLVNTLVLRTDVDGARSFAGLLADVKQTVLAAFANQDVPFERIVNELQPTRDTSRNPLFQVMVALQNLHSAAPEFASLSVDEVAPPAVSSAFDLSMVFHPDDDGGLTGVLEYNTDLFDGDTMRRLAEHLLVLLDGVARDPDTPVADLPLMPDDERARVLGEWNDTALEVLATTFPRAFEAQVRRTPEAMALVCGAVALTYAELDARADRLARRLVARGAGPERVVAVGLPRSADLVVAMLAVLKAGAVYLPVDISQPRERVGFLLRDAGAVLVVTSASTNVRAAADGLDVVLLDGPAATAGPDVDLPGPSTPDSAAYVIYTSGSTGTPKGVVVTHRGLTNLLANQRARVLAPAVRAVGGRPLRAALTASFTFDASWELLLMLAGGHEVHVIDDAVRVDPDRFAGYVGEHRIDVVNFTPSHLQQMLPAGLLAEGHHRPSLVLLGGEAVGEAMWSQLAATPAVTAHNLYGPTECTVDALSCRVTPDSRPMVGRPLGNLHAYVLDDRFEPTPIGVPGELYLSGPQVARGYLGRPGLTAQRFLADPFSAAGERMYRTGDRVRWTADGVLEYLGRADEQIKIHGLRIEPGEIEAALLRHPSVSEAVVVARDDDGHRRLVGYLASGGTDAPTTSQLRSWLKGTLPDYMVPSVYVILAALPKTSSGKVDRRALPAPELDPALETAYVAPVTPTERELARVWADVLGVERVGAGDNFFALGGDSILSIQVVSRARQAGLALTSKDVFVYQTVAELAAAIDARPGPEPVTPAREEAGPAPLTPIQQWLLDDATGHFTMTTLVELPEHVDEAALRTAVEALVAHHDALRTRFTQADGGWRQEAGPTAPAAVFSRHDLSGLDSDGQRAAQERIAVAAQTGFDIAHGPLLAAVLFTFGPGRPPQLLLTAHHLVIDGVSWRILLEDLETGYHQARAGQPIRLPDTTTGYAEWARRLAAHVHAGGLDDDLPYWTALSADGPADLPVDRTGDNTAGRTRTLSVRLSAEDTDALLHTVPDAYRTQVNDVLLSALGRALSRWTGRDRVRIGVEGHGREEIIDGVDLSRTVGWFTAEYPLSLDVPADADWGTVLKSVKEQLRAVPRRGLSYGALRYLSAPDAPAAALRSDRAPGISFNYHGQWGAGAAEGDGLYRGWLPAIGRDVDPDSPRTYLIDVTGIVADGELELGWTYSTEVHDEATVRRLADDVVAGLREIVAHCARSESGGRTPSDFPLARLHQDQVDRIVDTGRDVDDVYPLTPLQAGMLFHSLVDGTAAYLDQICTRLSGVTDPHALAEAWQRVVDRTPALRTRIVWEGVNEPVQVVQRRAALAVTHHDWRELTEEEADDELRRLLDDDRTVGIDLTLAPLMRLTVIALPGDEAWVVWTSHHIVLDGWSAGQVFAEVCEQYAAIVGGRRPALVARRPFRDYLQWLRRQDADAARRYWRQALAGFESPTPLPYDRQPVLAHSAESVESVHIELPQAQAS</sequence>
<dbReference type="SUPFAM" id="SSF56801">
    <property type="entry name" value="Acetyl-CoA synthetase-like"/>
    <property type="match status" value="2"/>
</dbReference>
<keyword evidence="5" id="KW-0045">Antibiotic biosynthesis</keyword>
<dbReference type="Pfam" id="PF00550">
    <property type="entry name" value="PP-binding"/>
    <property type="match status" value="2"/>
</dbReference>
<proteinExistence type="predicted"/>
<protein>
    <submittedName>
        <fullName evidence="7">Amino acid adenylation domain-containing protein</fullName>
    </submittedName>
</protein>
<dbReference type="PANTHER" id="PTHR45527">
    <property type="entry name" value="NONRIBOSOMAL PEPTIDE SYNTHETASE"/>
    <property type="match status" value="1"/>
</dbReference>
<dbReference type="PANTHER" id="PTHR45527:SF1">
    <property type="entry name" value="FATTY ACID SYNTHASE"/>
    <property type="match status" value="1"/>
</dbReference>
<reference evidence="7 8" key="1">
    <citation type="submission" date="2020-03" db="EMBL/GenBank/DDBJ databases">
        <title>WGS of the type strain of Planosporangium spp.</title>
        <authorList>
            <person name="Thawai C."/>
        </authorList>
    </citation>
    <scope>NUCLEOTIDE SEQUENCE [LARGE SCALE GENOMIC DNA]</scope>
    <source>
        <strain evidence="7 8">TBRC 5610</strain>
    </source>
</reference>
<dbReference type="SMART" id="SM01294">
    <property type="entry name" value="PKS_PP_betabranch"/>
    <property type="match status" value="1"/>
</dbReference>
<comment type="caution">
    <text evidence="7">The sequence shown here is derived from an EMBL/GenBank/DDBJ whole genome shotgun (WGS) entry which is preliminary data.</text>
</comment>
<dbReference type="CDD" id="cd19531">
    <property type="entry name" value="LCL_NRPS-like"/>
    <property type="match status" value="1"/>
</dbReference>
<dbReference type="InterPro" id="IPR025110">
    <property type="entry name" value="AMP-bd_C"/>
</dbReference>
<dbReference type="InterPro" id="IPR000873">
    <property type="entry name" value="AMP-dep_synth/lig_dom"/>
</dbReference>
<dbReference type="NCBIfam" id="TIGR01720">
    <property type="entry name" value="NRPS-para261"/>
    <property type="match status" value="1"/>
</dbReference>
<keyword evidence="3" id="KW-0597">Phosphoprotein</keyword>
<dbReference type="CDD" id="cd19534">
    <property type="entry name" value="E_NRPS"/>
    <property type="match status" value="1"/>
</dbReference>
<dbReference type="Gene3D" id="3.40.50.980">
    <property type="match status" value="2"/>
</dbReference>
<dbReference type="Gene3D" id="3.30.559.30">
    <property type="entry name" value="Nonribosomal peptide synthetase, condensation domain"/>
    <property type="match status" value="3"/>
</dbReference>
<dbReference type="InterPro" id="IPR023213">
    <property type="entry name" value="CAT-like_dom_sf"/>
</dbReference>
<dbReference type="InterPro" id="IPR010060">
    <property type="entry name" value="NRPS_synth"/>
</dbReference>
<feature type="non-terminal residue" evidence="7">
    <location>
        <position position="1943"/>
    </location>
</feature>
<dbReference type="InterPro" id="IPR020806">
    <property type="entry name" value="PKS_PP-bd"/>
</dbReference>
<dbReference type="InterPro" id="IPR036736">
    <property type="entry name" value="ACP-like_sf"/>
</dbReference>
<dbReference type="EMBL" id="JAATVY010000058">
    <property type="protein sequence ID" value="NJC74304.1"/>
    <property type="molecule type" value="Genomic_DNA"/>
</dbReference>
<dbReference type="Gene3D" id="3.30.559.10">
    <property type="entry name" value="Chloramphenicol acetyltransferase-like domain"/>
    <property type="match status" value="3"/>
</dbReference>
<gene>
    <name evidence="7" type="ORF">HC031_32005</name>
</gene>
<keyword evidence="2" id="KW-0596">Phosphopantetheine</keyword>
<dbReference type="SMART" id="SM00823">
    <property type="entry name" value="PKS_PP"/>
    <property type="match status" value="2"/>
</dbReference>
<evidence type="ECO:0000256" key="3">
    <source>
        <dbReference type="ARBA" id="ARBA00022553"/>
    </source>
</evidence>
<feature type="non-terminal residue" evidence="7">
    <location>
        <position position="1"/>
    </location>
</feature>
<dbReference type="Gene3D" id="1.10.1200.10">
    <property type="entry name" value="ACP-like"/>
    <property type="match status" value="2"/>
</dbReference>
<dbReference type="Pfam" id="PF00501">
    <property type="entry name" value="AMP-binding"/>
    <property type="match status" value="1"/>
</dbReference>
<feature type="domain" description="Carrier" evidence="6">
    <location>
        <begin position="97"/>
        <end position="172"/>
    </location>
</feature>
<dbReference type="SUPFAM" id="SSF52777">
    <property type="entry name" value="CoA-dependent acyltransferases"/>
    <property type="match status" value="5"/>
</dbReference>
<dbReference type="Gene3D" id="2.30.38.10">
    <property type="entry name" value="Luciferase, Domain 3"/>
    <property type="match status" value="1"/>
</dbReference>
<dbReference type="Pfam" id="PF00668">
    <property type="entry name" value="Condensation"/>
    <property type="match status" value="3"/>
</dbReference>
<name>A0ABX0YAP4_9ACTN</name>
<keyword evidence="8" id="KW-1185">Reference proteome</keyword>
<keyword evidence="4" id="KW-0677">Repeat</keyword>
<dbReference type="InterPro" id="IPR020845">
    <property type="entry name" value="AMP-binding_CS"/>
</dbReference>
<organism evidence="7 8">
    <name type="scientific">Planosporangium thailandense</name>
    <dbReference type="NCBI Taxonomy" id="765197"/>
    <lineage>
        <taxon>Bacteria</taxon>
        <taxon>Bacillati</taxon>
        <taxon>Actinomycetota</taxon>
        <taxon>Actinomycetes</taxon>
        <taxon>Micromonosporales</taxon>
        <taxon>Micromonosporaceae</taxon>
        <taxon>Planosporangium</taxon>
    </lineage>
</organism>
<dbReference type="PROSITE" id="PS00012">
    <property type="entry name" value="PHOSPHOPANTETHEINE"/>
    <property type="match status" value="2"/>
</dbReference>
<dbReference type="InterPro" id="IPR001242">
    <property type="entry name" value="Condensation_dom"/>
</dbReference>
<dbReference type="InterPro" id="IPR009081">
    <property type="entry name" value="PP-bd_ACP"/>
</dbReference>
<feature type="domain" description="Carrier" evidence="6">
    <location>
        <begin position="1156"/>
        <end position="1230"/>
    </location>
</feature>
<dbReference type="Proteomes" id="UP000722989">
    <property type="component" value="Unassembled WGS sequence"/>
</dbReference>
<dbReference type="PROSITE" id="PS00455">
    <property type="entry name" value="AMP_BINDING"/>
    <property type="match status" value="1"/>
</dbReference>
<evidence type="ECO:0000313" key="8">
    <source>
        <dbReference type="Proteomes" id="UP000722989"/>
    </source>
</evidence>
<dbReference type="SUPFAM" id="SSF47336">
    <property type="entry name" value="ACP-like"/>
    <property type="match status" value="2"/>
</dbReference>
<evidence type="ECO:0000313" key="7">
    <source>
        <dbReference type="EMBL" id="NJC74304.1"/>
    </source>
</evidence>
<evidence type="ECO:0000256" key="5">
    <source>
        <dbReference type="ARBA" id="ARBA00023194"/>
    </source>
</evidence>
<accession>A0ABX0YAP4</accession>
<dbReference type="PROSITE" id="PS50075">
    <property type="entry name" value="CARRIER"/>
    <property type="match status" value="2"/>
</dbReference>
<dbReference type="CDD" id="cd05930">
    <property type="entry name" value="A_NRPS"/>
    <property type="match status" value="1"/>
</dbReference>
<dbReference type="InterPro" id="IPR010071">
    <property type="entry name" value="AA_adenyl_dom"/>
</dbReference>